<organism evidence="6 7">
    <name type="scientific">Glonium stellatum</name>
    <dbReference type="NCBI Taxonomy" id="574774"/>
    <lineage>
        <taxon>Eukaryota</taxon>
        <taxon>Fungi</taxon>
        <taxon>Dikarya</taxon>
        <taxon>Ascomycota</taxon>
        <taxon>Pezizomycotina</taxon>
        <taxon>Dothideomycetes</taxon>
        <taxon>Pleosporomycetidae</taxon>
        <taxon>Gloniales</taxon>
        <taxon>Gloniaceae</taxon>
        <taxon>Glonium</taxon>
    </lineage>
</organism>
<feature type="transmembrane region" description="Helical" evidence="5">
    <location>
        <begin position="41"/>
        <end position="64"/>
    </location>
</feature>
<feature type="transmembrane region" description="Helical" evidence="5">
    <location>
        <begin position="157"/>
        <end position="177"/>
    </location>
</feature>
<dbReference type="PANTHER" id="PTHR16201">
    <property type="entry name" value="SEVEN TRANSMEMBRANE PROTEIN 1-RELATED"/>
    <property type="match status" value="1"/>
</dbReference>
<evidence type="ECO:0000313" key="6">
    <source>
        <dbReference type="EMBL" id="OCL14134.1"/>
    </source>
</evidence>
<dbReference type="GO" id="GO:0016020">
    <property type="term" value="C:membrane"/>
    <property type="evidence" value="ECO:0007669"/>
    <property type="project" value="UniProtKB-SubCell"/>
</dbReference>
<dbReference type="PANTHER" id="PTHR16201:SF11">
    <property type="entry name" value="PQ-LOOP REPEAT-CONTAINING PROTEIN"/>
    <property type="match status" value="1"/>
</dbReference>
<dbReference type="Proteomes" id="UP000250140">
    <property type="component" value="Unassembled WGS sequence"/>
</dbReference>
<dbReference type="Pfam" id="PF04193">
    <property type="entry name" value="PQ-loop"/>
    <property type="match status" value="2"/>
</dbReference>
<dbReference type="AlphaFoldDB" id="A0A8E2JYR6"/>
<dbReference type="EMBL" id="KV748612">
    <property type="protein sequence ID" value="OCL14134.1"/>
    <property type="molecule type" value="Genomic_DNA"/>
</dbReference>
<keyword evidence="4 5" id="KW-0472">Membrane</keyword>
<evidence type="ECO:0000256" key="4">
    <source>
        <dbReference type="ARBA" id="ARBA00023136"/>
    </source>
</evidence>
<feature type="transmembrane region" description="Helical" evidence="5">
    <location>
        <begin position="122"/>
        <end position="151"/>
    </location>
</feature>
<evidence type="ECO:0000256" key="2">
    <source>
        <dbReference type="ARBA" id="ARBA00022692"/>
    </source>
</evidence>
<keyword evidence="7" id="KW-1185">Reference proteome</keyword>
<evidence type="ECO:0000313" key="7">
    <source>
        <dbReference type="Proteomes" id="UP000250140"/>
    </source>
</evidence>
<name>A0A8E2JYR6_9PEZI</name>
<evidence type="ECO:0000256" key="5">
    <source>
        <dbReference type="SAM" id="Phobius"/>
    </source>
</evidence>
<dbReference type="Gene3D" id="1.20.1280.290">
    <property type="match status" value="2"/>
</dbReference>
<protein>
    <submittedName>
        <fullName evidence="6">PQ loop repeat protein-like protein</fullName>
    </submittedName>
</protein>
<evidence type="ECO:0000256" key="3">
    <source>
        <dbReference type="ARBA" id="ARBA00022989"/>
    </source>
</evidence>
<feature type="transmembrane region" description="Helical" evidence="5">
    <location>
        <begin position="84"/>
        <end position="110"/>
    </location>
</feature>
<dbReference type="SMART" id="SM00679">
    <property type="entry name" value="CTNS"/>
    <property type="match status" value="2"/>
</dbReference>
<evidence type="ECO:0000256" key="1">
    <source>
        <dbReference type="ARBA" id="ARBA00004141"/>
    </source>
</evidence>
<sequence length="262" mass="28540">CKAIASPDVSNFVVSIILLVGILISYLPQHIKIIRRRSSRGLSPMFVLLGTVSGTAGIANILTLPASRADMGCCKEISTFACTAALLGIAQVGVQWTCFFFIMLLFLIFFPRRVDGVDEPDLPTWVEAIVVLSVSMAFFIAVFIASVVFIYAQPDHLQGWANFLGITGTILASLQYLPQIWTTWKLQHVMSLSIPMMCIQTPGSFVWAASLAARLGPEGWSAWGLYCVTGCLQGVLLCMGISFWLRDRRQASHESEGGPSGS</sequence>
<accession>A0A8E2JYR6</accession>
<feature type="non-terminal residue" evidence="6">
    <location>
        <position position="262"/>
    </location>
</feature>
<proteinExistence type="predicted"/>
<reference evidence="6 7" key="1">
    <citation type="journal article" date="2016" name="Nat. Commun.">
        <title>Ectomycorrhizal ecology is imprinted in the genome of the dominant symbiotic fungus Cenococcum geophilum.</title>
        <authorList>
            <consortium name="DOE Joint Genome Institute"/>
            <person name="Peter M."/>
            <person name="Kohler A."/>
            <person name="Ohm R.A."/>
            <person name="Kuo A."/>
            <person name="Krutzmann J."/>
            <person name="Morin E."/>
            <person name="Arend M."/>
            <person name="Barry K.W."/>
            <person name="Binder M."/>
            <person name="Choi C."/>
            <person name="Clum A."/>
            <person name="Copeland A."/>
            <person name="Grisel N."/>
            <person name="Haridas S."/>
            <person name="Kipfer T."/>
            <person name="LaButti K."/>
            <person name="Lindquist E."/>
            <person name="Lipzen A."/>
            <person name="Maire R."/>
            <person name="Meier B."/>
            <person name="Mihaltcheva S."/>
            <person name="Molinier V."/>
            <person name="Murat C."/>
            <person name="Poggeler S."/>
            <person name="Quandt C.A."/>
            <person name="Sperisen C."/>
            <person name="Tritt A."/>
            <person name="Tisserant E."/>
            <person name="Crous P.W."/>
            <person name="Henrissat B."/>
            <person name="Nehls U."/>
            <person name="Egli S."/>
            <person name="Spatafora J.W."/>
            <person name="Grigoriev I.V."/>
            <person name="Martin F.M."/>
        </authorList>
    </citation>
    <scope>NUCLEOTIDE SEQUENCE [LARGE SCALE GENOMIC DNA]</scope>
    <source>
        <strain evidence="6 7">CBS 207.34</strain>
    </source>
</reference>
<feature type="transmembrane region" description="Helical" evidence="5">
    <location>
        <begin position="223"/>
        <end position="245"/>
    </location>
</feature>
<feature type="non-terminal residue" evidence="6">
    <location>
        <position position="1"/>
    </location>
</feature>
<gene>
    <name evidence="6" type="ORF">AOQ84DRAFT_265934</name>
</gene>
<dbReference type="InterPro" id="IPR051415">
    <property type="entry name" value="LAAT-1"/>
</dbReference>
<dbReference type="OrthoDB" id="19344at2759"/>
<keyword evidence="3 5" id="KW-1133">Transmembrane helix</keyword>
<feature type="transmembrane region" description="Helical" evidence="5">
    <location>
        <begin position="12"/>
        <end position="29"/>
    </location>
</feature>
<keyword evidence="2 5" id="KW-0812">Transmembrane</keyword>
<dbReference type="InterPro" id="IPR006603">
    <property type="entry name" value="PQ-loop_rpt"/>
</dbReference>
<comment type="subcellular location">
    <subcellularLocation>
        <location evidence="1">Membrane</location>
        <topology evidence="1">Multi-pass membrane protein</topology>
    </subcellularLocation>
</comment>